<dbReference type="SUPFAM" id="SSF46689">
    <property type="entry name" value="Homeodomain-like"/>
    <property type="match status" value="1"/>
</dbReference>
<keyword evidence="1" id="KW-0805">Transcription regulation</keyword>
<organism evidence="5 6">
    <name type="scientific">Atopomonas hussainii</name>
    <dbReference type="NCBI Taxonomy" id="1429083"/>
    <lineage>
        <taxon>Bacteria</taxon>
        <taxon>Pseudomonadati</taxon>
        <taxon>Pseudomonadota</taxon>
        <taxon>Gammaproteobacteria</taxon>
        <taxon>Pseudomonadales</taxon>
        <taxon>Pseudomonadaceae</taxon>
        <taxon>Atopomonas</taxon>
    </lineage>
</organism>
<dbReference type="PROSITE" id="PS01124">
    <property type="entry name" value="HTH_ARAC_FAMILY_2"/>
    <property type="match status" value="1"/>
</dbReference>
<dbReference type="AlphaFoldDB" id="A0A1H7QWT9"/>
<dbReference type="PANTHER" id="PTHR47894">
    <property type="entry name" value="HTH-TYPE TRANSCRIPTIONAL REGULATOR GADX"/>
    <property type="match status" value="1"/>
</dbReference>
<accession>A0A1H7QWT9</accession>
<dbReference type="SMART" id="SM00342">
    <property type="entry name" value="HTH_ARAC"/>
    <property type="match status" value="1"/>
</dbReference>
<gene>
    <name evidence="5" type="ORF">SAMN05216214_113102</name>
</gene>
<evidence type="ECO:0000259" key="4">
    <source>
        <dbReference type="PROSITE" id="PS01124"/>
    </source>
</evidence>
<reference evidence="5 6" key="1">
    <citation type="submission" date="2016-10" db="EMBL/GenBank/DDBJ databases">
        <authorList>
            <person name="de Groot N.N."/>
        </authorList>
    </citation>
    <scope>NUCLEOTIDE SEQUENCE [LARGE SCALE GENOMIC DNA]</scope>
    <source>
        <strain evidence="5 6">JCM 19513</strain>
    </source>
</reference>
<sequence>MESGHPLVITGHGQDANEHLSVAWINNLLSVAQQFGASSKTLLSEAGLDAQILRNPVDRVSKAQTLTLLNAACRELNDPFFGLHLGEQIRPAAFNALGYAAMSCATLEDAVQLIPRYDDVMENFGRTLFSSDGQFATLSWRSNCAMGEPLRPLQEAIVSAWVSFGRWITGQRGMITQLQFAHPKPADLREYQRLFDNAPMQFDAPQNALIFPHFQLAMPLNQHDPELNRLMRSKAEAIVNSLNQPGVTTRQVARLLQASLPREAPNIQKVAREMAMSERTLRRRLSAENTSYQTVLDQVRHELALFYLRETTMSIFEIAQLLGYAEHSSFSHAFRQWTGCSAQEYRQQQGWKK</sequence>
<dbReference type="Gene3D" id="1.10.10.60">
    <property type="entry name" value="Homeodomain-like"/>
    <property type="match status" value="1"/>
</dbReference>
<dbReference type="GO" id="GO:0003700">
    <property type="term" value="F:DNA-binding transcription factor activity"/>
    <property type="evidence" value="ECO:0007669"/>
    <property type="project" value="InterPro"/>
</dbReference>
<dbReference type="InterPro" id="IPR018060">
    <property type="entry name" value="HTH_AraC"/>
</dbReference>
<keyword evidence="3" id="KW-0804">Transcription</keyword>
<dbReference type="GO" id="GO:0005829">
    <property type="term" value="C:cytosol"/>
    <property type="evidence" value="ECO:0007669"/>
    <property type="project" value="TreeGrafter"/>
</dbReference>
<dbReference type="InterPro" id="IPR032687">
    <property type="entry name" value="AraC-type_N"/>
</dbReference>
<dbReference type="InterPro" id="IPR009057">
    <property type="entry name" value="Homeodomain-like_sf"/>
</dbReference>
<dbReference type="Pfam" id="PF12625">
    <property type="entry name" value="Arabinose_bd"/>
    <property type="match status" value="1"/>
</dbReference>
<dbReference type="PANTHER" id="PTHR47894:SF1">
    <property type="entry name" value="HTH-TYPE TRANSCRIPTIONAL REGULATOR VQSM"/>
    <property type="match status" value="1"/>
</dbReference>
<keyword evidence="2 5" id="KW-0238">DNA-binding</keyword>
<dbReference type="STRING" id="1429083.GCA_001885685_03310"/>
<evidence type="ECO:0000313" key="5">
    <source>
        <dbReference type="EMBL" id="SEL52446.1"/>
    </source>
</evidence>
<dbReference type="Pfam" id="PF12833">
    <property type="entry name" value="HTH_18"/>
    <property type="match status" value="1"/>
</dbReference>
<name>A0A1H7QWT9_9GAMM</name>
<evidence type="ECO:0000256" key="2">
    <source>
        <dbReference type="ARBA" id="ARBA00023125"/>
    </source>
</evidence>
<evidence type="ECO:0000256" key="1">
    <source>
        <dbReference type="ARBA" id="ARBA00023015"/>
    </source>
</evidence>
<proteinExistence type="predicted"/>
<protein>
    <submittedName>
        <fullName evidence="5">AraC-type DNA-binding protein</fullName>
    </submittedName>
</protein>
<evidence type="ECO:0000313" key="6">
    <source>
        <dbReference type="Proteomes" id="UP000185766"/>
    </source>
</evidence>
<keyword evidence="6" id="KW-1185">Reference proteome</keyword>
<dbReference type="EMBL" id="FOAS01000013">
    <property type="protein sequence ID" value="SEL52446.1"/>
    <property type="molecule type" value="Genomic_DNA"/>
</dbReference>
<feature type="domain" description="HTH araC/xylS-type" evidence="4">
    <location>
        <begin position="250"/>
        <end position="348"/>
    </location>
</feature>
<dbReference type="Proteomes" id="UP000185766">
    <property type="component" value="Unassembled WGS sequence"/>
</dbReference>
<dbReference type="GO" id="GO:0000976">
    <property type="term" value="F:transcription cis-regulatory region binding"/>
    <property type="evidence" value="ECO:0007669"/>
    <property type="project" value="TreeGrafter"/>
</dbReference>
<evidence type="ECO:0000256" key="3">
    <source>
        <dbReference type="ARBA" id="ARBA00023163"/>
    </source>
</evidence>
<dbReference type="RefSeq" id="WP_074869492.1">
    <property type="nucleotide sequence ID" value="NZ_FOAS01000013.1"/>
</dbReference>